<keyword evidence="2" id="KW-0285">Flavoprotein</keyword>
<evidence type="ECO:0000259" key="7">
    <source>
        <dbReference type="Pfam" id="PF07992"/>
    </source>
</evidence>
<evidence type="ECO:0000313" key="8">
    <source>
        <dbReference type="EMBL" id="GMA92026.1"/>
    </source>
</evidence>
<evidence type="ECO:0000256" key="3">
    <source>
        <dbReference type="ARBA" id="ARBA00022827"/>
    </source>
</evidence>
<accession>A0ABQ6JX08</accession>
<dbReference type="InterPro" id="IPR036188">
    <property type="entry name" value="FAD/NAD-bd_sf"/>
</dbReference>
<keyword evidence="4" id="KW-0560">Oxidoreductase</keyword>
<dbReference type="Pfam" id="PF07992">
    <property type="entry name" value="Pyr_redox_2"/>
    <property type="match status" value="1"/>
</dbReference>
<organism evidence="8 9">
    <name type="scientific">Homoserinibacter gongjuensis</name>
    <dbReference type="NCBI Taxonomy" id="1162968"/>
    <lineage>
        <taxon>Bacteria</taxon>
        <taxon>Bacillati</taxon>
        <taxon>Actinomycetota</taxon>
        <taxon>Actinomycetes</taxon>
        <taxon>Micrococcales</taxon>
        <taxon>Microbacteriaceae</taxon>
        <taxon>Homoserinibacter</taxon>
    </lineage>
</organism>
<evidence type="ECO:0000256" key="4">
    <source>
        <dbReference type="ARBA" id="ARBA00023002"/>
    </source>
</evidence>
<dbReference type="InterPro" id="IPR045024">
    <property type="entry name" value="NDH-2"/>
</dbReference>
<comment type="caution">
    <text evidence="8">The sequence shown here is derived from an EMBL/GenBank/DDBJ whole genome shotgun (WGS) entry which is preliminary data.</text>
</comment>
<gene>
    <name evidence="8" type="ORF">GCM10025869_25550</name>
</gene>
<feature type="compositionally biased region" description="Low complexity" evidence="6">
    <location>
        <begin position="445"/>
        <end position="462"/>
    </location>
</feature>
<sequence>MRRILIIGGGYAGFYTAWQLEKKLRPDEAEITIVEPRSYMTYQPFLPEVVAGSVEARHVAISLRSNLRRTTIVPGRVTSITHADKRVQVEMPDGPPRTLEYDIIVVTAGAVTRTFPIEGLAENAIGLKTVEEAVAVRDRLLTSVERAAALPDGPERRRLLTFTVVGGGFSGVEIFGEMLALATALLRSYPELSFSELSFHLIEANTRILPEVTDKPGEWVVKHLTQRGAHIHLGTQLVSARDGHVVLSTGEEYDTNVLVWAAGNAANPVVASQADLPIDPRGLILTRADLRIGTDTMIVEDAWAAGDNAFVPDLAIGEGARAVPNAQHAVRQAKRLAKNLAAVLRGDRPVAYLHHSLGTVATLGLGYGIFQYRRIVIKGALAWLMHRGYHVLAVPTWQRKARVLALWIVAFLFGRDIIALPYVQQPRAAFLAAIPAPVPRPAALPPAEHAAAAEAQPATEAKPVAEAEPIAEVRRAG</sequence>
<feature type="region of interest" description="Disordered" evidence="6">
    <location>
        <begin position="444"/>
        <end position="477"/>
    </location>
</feature>
<evidence type="ECO:0000256" key="2">
    <source>
        <dbReference type="ARBA" id="ARBA00022630"/>
    </source>
</evidence>
<evidence type="ECO:0000313" key="9">
    <source>
        <dbReference type="Proteomes" id="UP001157069"/>
    </source>
</evidence>
<keyword evidence="9" id="KW-1185">Reference proteome</keyword>
<feature type="domain" description="FAD/NAD(P)-binding" evidence="7">
    <location>
        <begin position="3"/>
        <end position="333"/>
    </location>
</feature>
<dbReference type="PRINTS" id="PR00368">
    <property type="entry name" value="FADPNR"/>
</dbReference>
<keyword evidence="5" id="KW-0520">NAD</keyword>
<dbReference type="InterPro" id="IPR023753">
    <property type="entry name" value="FAD/NAD-binding_dom"/>
</dbReference>
<name>A0ABQ6JX08_9MICO</name>
<dbReference type="Proteomes" id="UP001157069">
    <property type="component" value="Unassembled WGS sequence"/>
</dbReference>
<dbReference type="Gene3D" id="3.50.50.100">
    <property type="match status" value="1"/>
</dbReference>
<keyword evidence="3" id="KW-0274">FAD</keyword>
<evidence type="ECO:0000256" key="5">
    <source>
        <dbReference type="ARBA" id="ARBA00023027"/>
    </source>
</evidence>
<comment type="similarity">
    <text evidence="1">Belongs to the NADH dehydrogenase family.</text>
</comment>
<dbReference type="SUPFAM" id="SSF51905">
    <property type="entry name" value="FAD/NAD(P)-binding domain"/>
    <property type="match status" value="2"/>
</dbReference>
<proteinExistence type="inferred from homology"/>
<dbReference type="PANTHER" id="PTHR43706:SF45">
    <property type="entry name" value="NADH DEHYDROGENASE-LIKE PROTEIN RV1812C"/>
    <property type="match status" value="1"/>
</dbReference>
<reference evidence="9" key="1">
    <citation type="journal article" date="2019" name="Int. J. Syst. Evol. Microbiol.">
        <title>The Global Catalogue of Microorganisms (GCM) 10K type strain sequencing project: providing services to taxonomists for standard genome sequencing and annotation.</title>
        <authorList>
            <consortium name="The Broad Institute Genomics Platform"/>
            <consortium name="The Broad Institute Genome Sequencing Center for Infectious Disease"/>
            <person name="Wu L."/>
            <person name="Ma J."/>
        </authorList>
    </citation>
    <scope>NUCLEOTIDE SEQUENCE [LARGE SCALE GENOMIC DNA]</scope>
    <source>
        <strain evidence="9">NBRC 108755</strain>
    </source>
</reference>
<evidence type="ECO:0000256" key="1">
    <source>
        <dbReference type="ARBA" id="ARBA00005272"/>
    </source>
</evidence>
<dbReference type="PANTHER" id="PTHR43706">
    <property type="entry name" value="NADH DEHYDROGENASE"/>
    <property type="match status" value="1"/>
</dbReference>
<dbReference type="EMBL" id="BSVA01000001">
    <property type="protein sequence ID" value="GMA92026.1"/>
    <property type="molecule type" value="Genomic_DNA"/>
</dbReference>
<protein>
    <submittedName>
        <fullName evidence="8">Dehydrogenase</fullName>
    </submittedName>
</protein>
<dbReference type="RefSeq" id="WP_284300637.1">
    <property type="nucleotide sequence ID" value="NZ_BSVA01000001.1"/>
</dbReference>
<evidence type="ECO:0000256" key="6">
    <source>
        <dbReference type="SAM" id="MobiDB-lite"/>
    </source>
</evidence>